<evidence type="ECO:0000256" key="1">
    <source>
        <dbReference type="ARBA" id="ARBA00006252"/>
    </source>
</evidence>
<dbReference type="InterPro" id="IPR051545">
    <property type="entry name" value="NAD(P)H_dehydrogenase_qn"/>
</dbReference>
<reference evidence="4 5" key="1">
    <citation type="submission" date="2010-07" db="EMBL/GenBank/DDBJ databases">
        <title>The complete genome of Methanosalsum zhilinae DSM 4017.</title>
        <authorList>
            <consortium name="US DOE Joint Genome Institute (JGI-PGF)"/>
            <person name="Lucas S."/>
            <person name="Copeland A."/>
            <person name="Lapidus A."/>
            <person name="Glavina del Rio T."/>
            <person name="Dalin E."/>
            <person name="Tice H."/>
            <person name="Bruce D."/>
            <person name="Goodwin L."/>
            <person name="Pitluck S."/>
            <person name="Kyrpides N."/>
            <person name="Mavromatis K."/>
            <person name="Ovchinnikova G."/>
            <person name="Daligault H."/>
            <person name="Detter J.C."/>
            <person name="Han C."/>
            <person name="Tapia R."/>
            <person name="Larimer F."/>
            <person name="Land M."/>
            <person name="Hauser L."/>
            <person name="Markowitz V."/>
            <person name="Cheng J.-F."/>
            <person name="Hugenholtz P."/>
            <person name="Woyke T."/>
            <person name="Wu D."/>
            <person name="Spring S."/>
            <person name="Schueler E."/>
            <person name="Brambilla E."/>
            <person name="Klenk H.-P."/>
            <person name="Eisen J.A."/>
        </authorList>
    </citation>
    <scope>NUCLEOTIDE SEQUENCE [LARGE SCALE GENOMIC DNA]</scope>
    <source>
        <strain evidence="5">DSM 4017 / NBRC 107636 / OCM 62 / WeN5</strain>
    </source>
</reference>
<dbReference type="Proteomes" id="UP000006622">
    <property type="component" value="Chromosome"/>
</dbReference>
<evidence type="ECO:0000259" key="3">
    <source>
        <dbReference type="Pfam" id="PF02525"/>
    </source>
</evidence>
<dbReference type="GeneID" id="10822883"/>
<organism evidence="4 5">
    <name type="scientific">Methanosalsum zhilinae (strain DSM 4017 / NBRC 107636 / OCM 62 / WeN5)</name>
    <name type="common">Methanohalophilus zhilinae</name>
    <dbReference type="NCBI Taxonomy" id="679901"/>
    <lineage>
        <taxon>Archaea</taxon>
        <taxon>Methanobacteriati</taxon>
        <taxon>Methanobacteriota</taxon>
        <taxon>Stenosarchaea group</taxon>
        <taxon>Methanomicrobia</taxon>
        <taxon>Methanosarcinales</taxon>
        <taxon>Methanosarcinaceae</taxon>
        <taxon>Methanosalsum</taxon>
    </lineage>
</organism>
<comment type="similarity">
    <text evidence="1">Belongs to the NAD(P)H dehydrogenase (quinone) family.</text>
</comment>
<dbReference type="HOGENOM" id="CLU_058643_2_1_2"/>
<dbReference type="OrthoDB" id="9059at2157"/>
<dbReference type="KEGG" id="mzh:Mzhil_1248"/>
<gene>
    <name evidence="4" type="ordered locus">Mzhil_1248</name>
</gene>
<dbReference type="SUPFAM" id="SSF52218">
    <property type="entry name" value="Flavoproteins"/>
    <property type="match status" value="1"/>
</dbReference>
<dbReference type="Gene3D" id="3.40.50.360">
    <property type="match status" value="1"/>
</dbReference>
<evidence type="ECO:0000313" key="5">
    <source>
        <dbReference type="Proteomes" id="UP000006622"/>
    </source>
</evidence>
<accession>F7XMZ3</accession>
<sequence>MNILYIFAHPDRNSFNFAMKERAVKVFNERQDSVQNSDLYEMDFNPILRPEDFKQRKYKQFFNPFLEQLNAVKTNGFSEDIRAEMNKVNWADILIFQFPLYFTSVPAIMKGWIDRIFAAGFAFNPVKGEVYEKGLLKGKKALLVITAGADKKMYSPDGLHGDINELLRYITHCTFEFTGMEVLPSYIIYETNQLSEEEGIDELEKYERFIESL</sequence>
<dbReference type="Pfam" id="PF02525">
    <property type="entry name" value="Flavodoxin_2"/>
    <property type="match status" value="1"/>
</dbReference>
<dbReference type="EC" id="1.6.5.2" evidence="4"/>
<name>F7XMZ3_METZD</name>
<dbReference type="RefSeq" id="WP_013898539.1">
    <property type="nucleotide sequence ID" value="NC_015676.1"/>
</dbReference>
<dbReference type="PANTHER" id="PTHR10204:SF34">
    <property type="entry name" value="NAD(P)H DEHYDROGENASE [QUINONE] 1 ISOFORM 1"/>
    <property type="match status" value="1"/>
</dbReference>
<dbReference type="EMBL" id="CP002101">
    <property type="protein sequence ID" value="AEH61102.1"/>
    <property type="molecule type" value="Genomic_DNA"/>
</dbReference>
<keyword evidence="5" id="KW-1185">Reference proteome</keyword>
<evidence type="ECO:0000313" key="4">
    <source>
        <dbReference type="EMBL" id="AEH61102.1"/>
    </source>
</evidence>
<dbReference type="GO" id="GO:0005829">
    <property type="term" value="C:cytosol"/>
    <property type="evidence" value="ECO:0007669"/>
    <property type="project" value="TreeGrafter"/>
</dbReference>
<protein>
    <submittedName>
        <fullName evidence="4">NAD(P)H dehydrogenase (Quinone)</fullName>
        <ecNumber evidence="4">1.6.5.2</ecNumber>
    </submittedName>
</protein>
<dbReference type="InterPro" id="IPR029039">
    <property type="entry name" value="Flavoprotein-like_sf"/>
</dbReference>
<proteinExistence type="inferred from homology"/>
<dbReference type="AlphaFoldDB" id="F7XMZ3"/>
<dbReference type="STRING" id="679901.Mzhil_1248"/>
<evidence type="ECO:0000256" key="2">
    <source>
        <dbReference type="ARBA" id="ARBA00023002"/>
    </source>
</evidence>
<keyword evidence="2 4" id="KW-0560">Oxidoreductase</keyword>
<dbReference type="PANTHER" id="PTHR10204">
    <property type="entry name" value="NAD P H OXIDOREDUCTASE-RELATED"/>
    <property type="match status" value="1"/>
</dbReference>
<dbReference type="InterPro" id="IPR003680">
    <property type="entry name" value="Flavodoxin_fold"/>
</dbReference>
<dbReference type="GO" id="GO:0003955">
    <property type="term" value="F:NAD(P)H dehydrogenase (quinone) activity"/>
    <property type="evidence" value="ECO:0007669"/>
    <property type="project" value="UniProtKB-EC"/>
</dbReference>
<feature type="domain" description="Flavodoxin-like fold" evidence="3">
    <location>
        <begin position="1"/>
        <end position="205"/>
    </location>
</feature>